<gene>
    <name evidence="1" type="ORF">LCGC14_3062140</name>
</gene>
<comment type="caution">
    <text evidence="1">The sequence shown here is derived from an EMBL/GenBank/DDBJ whole genome shotgun (WGS) entry which is preliminary data.</text>
</comment>
<protein>
    <recommendedName>
        <fullName evidence="2">Metallo-beta-lactamase domain-containing protein</fullName>
    </recommendedName>
</protein>
<reference evidence="1" key="1">
    <citation type="journal article" date="2015" name="Nature">
        <title>Complex archaea that bridge the gap between prokaryotes and eukaryotes.</title>
        <authorList>
            <person name="Spang A."/>
            <person name="Saw J.H."/>
            <person name="Jorgensen S.L."/>
            <person name="Zaremba-Niedzwiedzka K."/>
            <person name="Martijn J."/>
            <person name="Lind A.E."/>
            <person name="van Eijk R."/>
            <person name="Schleper C."/>
            <person name="Guy L."/>
            <person name="Ettema T.J."/>
        </authorList>
    </citation>
    <scope>NUCLEOTIDE SEQUENCE</scope>
</reference>
<feature type="non-terminal residue" evidence="1">
    <location>
        <position position="117"/>
    </location>
</feature>
<sequence length="117" mass="13184">MSYKQYNNLIDVNSRGAVILGPEVVCDGFRYNAKCRVQTHVHTDHMDNFDTSKGHQDIYVSNESYDLLVLEKNADLPYRNNFISLNYSEPNGVGDCEIELISSGHMLGTVQTKVTLP</sequence>
<proteinExistence type="predicted"/>
<dbReference type="SUPFAM" id="SSF56281">
    <property type="entry name" value="Metallo-hydrolase/oxidoreductase"/>
    <property type="match status" value="1"/>
</dbReference>
<organism evidence="1">
    <name type="scientific">marine sediment metagenome</name>
    <dbReference type="NCBI Taxonomy" id="412755"/>
    <lineage>
        <taxon>unclassified sequences</taxon>
        <taxon>metagenomes</taxon>
        <taxon>ecological metagenomes</taxon>
    </lineage>
</organism>
<dbReference type="AlphaFoldDB" id="A0A0F8X6T8"/>
<evidence type="ECO:0008006" key="2">
    <source>
        <dbReference type="Google" id="ProtNLM"/>
    </source>
</evidence>
<dbReference type="InterPro" id="IPR036866">
    <property type="entry name" value="RibonucZ/Hydroxyglut_hydro"/>
</dbReference>
<dbReference type="Gene3D" id="3.60.15.10">
    <property type="entry name" value="Ribonuclease Z/Hydroxyacylglutathione hydrolase-like"/>
    <property type="match status" value="1"/>
</dbReference>
<name>A0A0F8X6T8_9ZZZZ</name>
<accession>A0A0F8X6T8</accession>
<dbReference type="EMBL" id="LAZR01064874">
    <property type="protein sequence ID" value="KKK56675.1"/>
    <property type="molecule type" value="Genomic_DNA"/>
</dbReference>
<evidence type="ECO:0000313" key="1">
    <source>
        <dbReference type="EMBL" id="KKK56675.1"/>
    </source>
</evidence>